<feature type="transmembrane region" description="Helical" evidence="2">
    <location>
        <begin position="501"/>
        <end position="524"/>
    </location>
</feature>
<dbReference type="SMART" id="SM00408">
    <property type="entry name" value="IGc2"/>
    <property type="match status" value="4"/>
</dbReference>
<feature type="domain" description="Ig-like" evidence="4">
    <location>
        <begin position="238"/>
        <end position="316"/>
    </location>
</feature>
<organism evidence="5 6">
    <name type="scientific">Astyanax mexicanus</name>
    <name type="common">Blind cave fish</name>
    <name type="synonym">Astyanax fasciatus mexicanus</name>
    <dbReference type="NCBI Taxonomy" id="7994"/>
    <lineage>
        <taxon>Eukaryota</taxon>
        <taxon>Metazoa</taxon>
        <taxon>Chordata</taxon>
        <taxon>Craniata</taxon>
        <taxon>Vertebrata</taxon>
        <taxon>Euteleostomi</taxon>
        <taxon>Actinopterygii</taxon>
        <taxon>Neopterygii</taxon>
        <taxon>Teleostei</taxon>
        <taxon>Ostariophysi</taxon>
        <taxon>Characiformes</taxon>
        <taxon>Characoidei</taxon>
        <taxon>Acestrorhamphidae</taxon>
        <taxon>Acestrorhamphinae</taxon>
        <taxon>Astyanax</taxon>
    </lineage>
</organism>
<evidence type="ECO:0000313" key="6">
    <source>
        <dbReference type="Proteomes" id="UP000752171"/>
    </source>
</evidence>
<dbReference type="Pfam" id="PF13927">
    <property type="entry name" value="Ig_3"/>
    <property type="match status" value="2"/>
</dbReference>
<dbReference type="CDD" id="cd00096">
    <property type="entry name" value="Ig"/>
    <property type="match status" value="2"/>
</dbReference>
<feature type="region of interest" description="Disordered" evidence="1">
    <location>
        <begin position="548"/>
        <end position="570"/>
    </location>
</feature>
<feature type="compositionally biased region" description="Polar residues" evidence="1">
    <location>
        <begin position="554"/>
        <end position="567"/>
    </location>
</feature>
<feature type="signal peptide" evidence="3">
    <location>
        <begin position="1"/>
        <end position="36"/>
    </location>
</feature>
<dbReference type="AlphaFoldDB" id="A0A8T2KYE3"/>
<dbReference type="PROSITE" id="PS50835">
    <property type="entry name" value="IG_LIKE"/>
    <property type="match status" value="4"/>
</dbReference>
<sequence length="646" mass="70267">MDGRGKSSTKVSVMILLRMRLTVPLLIMIFSSGVGAQSDWGVTYYPESICALKGSTVNMSCTYKYPTSSTNPYIVQTAFWTKYDRLPPGFSEFPDLSTESEYEGRVQYFGNKINYSILSLSNVTENDQRKYYFRFITNKPGGKWWGAGGIALSVTGLQVEGPETVIEGGRVTLTCKTTCNLTSNSTYTWYRNGLYIDSSTKQLNLQSVSREDAGRYSCAVLGQDLRSPEVTLNVLYGPKSVSVSISPSGEIVEGSSVTLTCSSEGNPPVKYTWYKGSSSVSTGKTFTLNNISSVNSGEYKCNSSNDYGQISSATVTLNVLYPPKSVSVSISPSGEIVEGSSVTLTCSSDGNPPVVYTWYKGSTLVAAGKNFTINNISPVNSGEYKCRSSNKLKDINSDIVTLNVLYPPKSVSVSISPSGQIEEGILVNLTCSSDGNPPVQNYTWFKKEDKGGLQKWTGQIYSITNINSKDSGEYQCMATNTQGSQSSEYKTLTVSLSMETILYAVLGVGTGSACFFVIIAVLCLRKKRRMKDAKDAVEQKQEHIYNNEAAISSAGKTTHGTDPSNQDGIHYASIKHPRKAGSPAVKVSSPVTDEKVEYASVQHRRDEVVEKNEDGLQYSSLQFTQTGASDRPAPPEDTTVIYSSVK</sequence>
<comment type="caution">
    <text evidence="5">The sequence shown here is derived from an EMBL/GenBank/DDBJ whole genome shotgun (WGS) entry which is preliminary data.</text>
</comment>
<dbReference type="InterPro" id="IPR013783">
    <property type="entry name" value="Ig-like_fold"/>
</dbReference>
<dbReference type="OrthoDB" id="9448246at2759"/>
<dbReference type="Proteomes" id="UP000752171">
    <property type="component" value="Unassembled WGS sequence"/>
</dbReference>
<keyword evidence="2" id="KW-0472">Membrane</keyword>
<dbReference type="PANTHER" id="PTHR46013:SF4">
    <property type="entry name" value="B-CELL RECEPTOR CD22-RELATED"/>
    <property type="match status" value="1"/>
</dbReference>
<dbReference type="EMBL" id="JAICCE010000021">
    <property type="protein sequence ID" value="KAG9262702.1"/>
    <property type="molecule type" value="Genomic_DNA"/>
</dbReference>
<dbReference type="InterPro" id="IPR003599">
    <property type="entry name" value="Ig_sub"/>
</dbReference>
<evidence type="ECO:0000256" key="1">
    <source>
        <dbReference type="SAM" id="MobiDB-lite"/>
    </source>
</evidence>
<dbReference type="PANTHER" id="PTHR46013">
    <property type="entry name" value="VASCULAR CELL ADHESION MOLECULE 1"/>
    <property type="match status" value="1"/>
</dbReference>
<evidence type="ECO:0000256" key="3">
    <source>
        <dbReference type="SAM" id="SignalP"/>
    </source>
</evidence>
<keyword evidence="2" id="KW-1133">Transmembrane helix</keyword>
<proteinExistence type="predicted"/>
<keyword evidence="3" id="KW-0732">Signal</keyword>
<name>A0A8T2KYE3_ASTMX</name>
<feature type="compositionally biased region" description="Basic and acidic residues" evidence="1">
    <location>
        <begin position="597"/>
        <end position="614"/>
    </location>
</feature>
<dbReference type="InterPro" id="IPR007110">
    <property type="entry name" value="Ig-like_dom"/>
</dbReference>
<evidence type="ECO:0000259" key="4">
    <source>
        <dbReference type="PROSITE" id="PS50835"/>
    </source>
</evidence>
<keyword evidence="2" id="KW-0812">Transmembrane</keyword>
<feature type="region of interest" description="Disordered" evidence="1">
    <location>
        <begin position="597"/>
        <end position="646"/>
    </location>
</feature>
<dbReference type="SMART" id="SM00409">
    <property type="entry name" value="IG"/>
    <property type="match status" value="5"/>
</dbReference>
<dbReference type="InterPro" id="IPR036179">
    <property type="entry name" value="Ig-like_dom_sf"/>
</dbReference>
<feature type="compositionally biased region" description="Polar residues" evidence="1">
    <location>
        <begin position="617"/>
        <end position="628"/>
    </location>
</feature>
<dbReference type="Pfam" id="PF13895">
    <property type="entry name" value="Ig_2"/>
    <property type="match status" value="2"/>
</dbReference>
<evidence type="ECO:0000313" key="5">
    <source>
        <dbReference type="EMBL" id="KAG9262702.1"/>
    </source>
</evidence>
<reference evidence="5 6" key="1">
    <citation type="submission" date="2021-07" db="EMBL/GenBank/DDBJ databases">
        <authorList>
            <person name="Imarazene B."/>
            <person name="Zahm M."/>
            <person name="Klopp C."/>
            <person name="Cabau C."/>
            <person name="Beille S."/>
            <person name="Jouanno E."/>
            <person name="Castinel A."/>
            <person name="Lluch J."/>
            <person name="Gil L."/>
            <person name="Kuchtly C."/>
            <person name="Lopez Roques C."/>
            <person name="Donnadieu C."/>
            <person name="Parrinello H."/>
            <person name="Journot L."/>
            <person name="Du K."/>
            <person name="Schartl M."/>
            <person name="Retaux S."/>
            <person name="Guiguen Y."/>
        </authorList>
    </citation>
    <scope>NUCLEOTIDE SEQUENCE [LARGE SCALE GENOMIC DNA]</scope>
    <source>
        <strain evidence="5">Pach_M1</strain>
        <tissue evidence="5">Testis</tissue>
    </source>
</reference>
<accession>A0A8T2KYE3</accession>
<keyword evidence="5" id="KW-0675">Receptor</keyword>
<feature type="domain" description="Ig-like" evidence="4">
    <location>
        <begin position="167"/>
        <end position="233"/>
    </location>
</feature>
<evidence type="ECO:0000256" key="2">
    <source>
        <dbReference type="SAM" id="Phobius"/>
    </source>
</evidence>
<feature type="domain" description="Ig-like" evidence="4">
    <location>
        <begin position="408"/>
        <end position="493"/>
    </location>
</feature>
<dbReference type="InterPro" id="IPR003598">
    <property type="entry name" value="Ig_sub2"/>
</dbReference>
<feature type="domain" description="Ig-like" evidence="4">
    <location>
        <begin position="323"/>
        <end position="403"/>
    </location>
</feature>
<dbReference type="Gene3D" id="2.60.40.10">
    <property type="entry name" value="Immunoglobulins"/>
    <property type="match status" value="5"/>
</dbReference>
<dbReference type="SUPFAM" id="SSF48726">
    <property type="entry name" value="Immunoglobulin"/>
    <property type="match status" value="5"/>
</dbReference>
<protein>
    <submittedName>
        <fullName evidence="5">B-cell receptor CD22-like</fullName>
    </submittedName>
</protein>
<gene>
    <name evidence="5" type="primary">CD22</name>
    <name evidence="5" type="ORF">AMEX_G24518</name>
</gene>
<feature type="chain" id="PRO_5035899005" evidence="3">
    <location>
        <begin position="37"/>
        <end position="646"/>
    </location>
</feature>